<dbReference type="EMBL" id="QGKM01000013">
    <property type="protein sequence ID" value="PWQ99071.1"/>
    <property type="molecule type" value="Genomic_DNA"/>
</dbReference>
<comment type="caution">
    <text evidence="1">The sequence shown here is derived from an EMBL/GenBank/DDBJ whole genome shotgun (WGS) entry which is preliminary data.</text>
</comment>
<evidence type="ECO:0000313" key="2">
    <source>
        <dbReference type="Proteomes" id="UP000245539"/>
    </source>
</evidence>
<reference evidence="1 2" key="1">
    <citation type="submission" date="2018-05" db="EMBL/GenBank/DDBJ databases">
        <title>Leucothrix arctica sp. nov., isolated from Arctic seawater.</title>
        <authorList>
            <person name="Choi A."/>
            <person name="Baek K."/>
        </authorList>
    </citation>
    <scope>NUCLEOTIDE SEQUENCE [LARGE SCALE GENOMIC DNA]</scope>
    <source>
        <strain evidence="1 2">JCM 18388</strain>
    </source>
</reference>
<accession>A0A317CLI4</accession>
<evidence type="ECO:0000313" key="1">
    <source>
        <dbReference type="EMBL" id="PWQ99071.1"/>
    </source>
</evidence>
<sequence length="562" mass="62742">MSQLSSPEKKKAEAALLTTVSQAKDWVQDLPLTNMGEVTRVLYQSLVAINQHPLAPATRIDITEVLLSYVNIALENLDRHFSTRSFPLPDRSQKVFDLKQALQLELAGSYQLAALDMLTRGSINHKRLTIAIGRAISYMGRTLVNTYGVYVKGKRNVWHDVHHLYLLACENKIEDKVVPKASGDSQYDSFTIEAFYKLFNLVALGAPNSLRQGEIDRLERFFATMVASVSILDDVDHITGDYAHIALLNSDEPAALMPVSEVLNSPTSRIFDVSNIETVLKDFINITADASFGLHQDQPMLNRGLAKRLLKALTSASSRKNKRFEREEVASLVFRLNDVVSVVAASGTNQDEDEDTAESEDDLYEQLAFGDGPSSPWVEMNVEASFDDSDAEIQPWHIDNSSSRGYGLRQKIVGPSSARVGEILAIRDPSDESENWQVAVIRWMDFYRDRGLCFGAEILSPRAVSILVKEITNREAPQRFPIAGLKLPKVEGVREKPSLVLPGHMFSVEDILVIEVNNAEKQFQITTIDECLGSFSYCDYVVLDAAEEVEEESDFSGVWDFI</sequence>
<proteinExistence type="predicted"/>
<dbReference type="OrthoDB" id="5724405at2"/>
<evidence type="ECO:0008006" key="3">
    <source>
        <dbReference type="Google" id="ProtNLM"/>
    </source>
</evidence>
<dbReference type="Proteomes" id="UP000245539">
    <property type="component" value="Unassembled WGS sequence"/>
</dbReference>
<gene>
    <name evidence="1" type="ORF">DKW60_06420</name>
</gene>
<dbReference type="RefSeq" id="WP_109836832.1">
    <property type="nucleotide sequence ID" value="NZ_QGKM01000013.1"/>
</dbReference>
<name>A0A317CLI4_9GAMM</name>
<protein>
    <recommendedName>
        <fullName evidence="3">GTPase</fullName>
    </recommendedName>
</protein>
<organism evidence="1 2">
    <name type="scientific">Leucothrix pacifica</name>
    <dbReference type="NCBI Taxonomy" id="1247513"/>
    <lineage>
        <taxon>Bacteria</taxon>
        <taxon>Pseudomonadati</taxon>
        <taxon>Pseudomonadota</taxon>
        <taxon>Gammaproteobacteria</taxon>
        <taxon>Thiotrichales</taxon>
        <taxon>Thiotrichaceae</taxon>
        <taxon>Leucothrix</taxon>
    </lineage>
</organism>
<dbReference type="AlphaFoldDB" id="A0A317CLI4"/>
<keyword evidence="2" id="KW-1185">Reference proteome</keyword>